<gene>
    <name evidence="1" type="ORF">TVAG_273200</name>
</gene>
<name>A2EZU6_TRIV3</name>
<keyword evidence="2" id="KW-1185">Reference proteome</keyword>
<accession>A2EZU6</accession>
<dbReference type="InParanoid" id="A2EZU6"/>
<dbReference type="KEGG" id="tva:4759637"/>
<sequence>MRFAAEAECDIEGFENYMTHSRKQDPEEMIEVIRFLGIFKSQRTKITIILSKYKTNIPYYDFQFYLLQRVFQCYTETPPAYIKQLDDLHRSYLVCLSLFWNC</sequence>
<reference evidence="1" key="2">
    <citation type="journal article" date="2007" name="Science">
        <title>Draft genome sequence of the sexually transmitted pathogen Trichomonas vaginalis.</title>
        <authorList>
            <person name="Carlton J.M."/>
            <person name="Hirt R.P."/>
            <person name="Silva J.C."/>
            <person name="Delcher A.L."/>
            <person name="Schatz M."/>
            <person name="Zhao Q."/>
            <person name="Wortman J.R."/>
            <person name="Bidwell S.L."/>
            <person name="Alsmark U.C.M."/>
            <person name="Besteiro S."/>
            <person name="Sicheritz-Ponten T."/>
            <person name="Noel C.J."/>
            <person name="Dacks J.B."/>
            <person name="Foster P.G."/>
            <person name="Simillion C."/>
            <person name="Van de Peer Y."/>
            <person name="Miranda-Saavedra D."/>
            <person name="Barton G.J."/>
            <person name="Westrop G.D."/>
            <person name="Mueller S."/>
            <person name="Dessi D."/>
            <person name="Fiori P.L."/>
            <person name="Ren Q."/>
            <person name="Paulsen I."/>
            <person name="Zhang H."/>
            <person name="Bastida-Corcuera F.D."/>
            <person name="Simoes-Barbosa A."/>
            <person name="Brown M.T."/>
            <person name="Hayes R.D."/>
            <person name="Mukherjee M."/>
            <person name="Okumura C.Y."/>
            <person name="Schneider R."/>
            <person name="Smith A.J."/>
            <person name="Vanacova S."/>
            <person name="Villalvazo M."/>
            <person name="Haas B.J."/>
            <person name="Pertea M."/>
            <person name="Feldblyum T.V."/>
            <person name="Utterback T.R."/>
            <person name="Shu C.L."/>
            <person name="Osoegawa K."/>
            <person name="de Jong P.J."/>
            <person name="Hrdy I."/>
            <person name="Horvathova L."/>
            <person name="Zubacova Z."/>
            <person name="Dolezal P."/>
            <person name="Malik S.B."/>
            <person name="Logsdon J.M. Jr."/>
            <person name="Henze K."/>
            <person name="Gupta A."/>
            <person name="Wang C.C."/>
            <person name="Dunne R.L."/>
            <person name="Upcroft J.A."/>
            <person name="Upcroft P."/>
            <person name="White O."/>
            <person name="Salzberg S.L."/>
            <person name="Tang P."/>
            <person name="Chiu C.-H."/>
            <person name="Lee Y.-S."/>
            <person name="Embley T.M."/>
            <person name="Coombs G.H."/>
            <person name="Mottram J.C."/>
            <person name="Tachezy J."/>
            <person name="Fraser-Liggett C.M."/>
            <person name="Johnson P.J."/>
        </authorList>
    </citation>
    <scope>NUCLEOTIDE SEQUENCE [LARGE SCALE GENOMIC DNA]</scope>
    <source>
        <strain evidence="1">G3</strain>
    </source>
</reference>
<dbReference type="EMBL" id="DS113556">
    <property type="protein sequence ID" value="EAY01809.1"/>
    <property type="molecule type" value="Genomic_DNA"/>
</dbReference>
<protein>
    <submittedName>
        <fullName evidence="1">Uncharacterized protein</fullName>
    </submittedName>
</protein>
<dbReference type="VEuPathDB" id="TrichDB:TVAGG3_0197370"/>
<dbReference type="Proteomes" id="UP000001542">
    <property type="component" value="Unassembled WGS sequence"/>
</dbReference>
<dbReference type="RefSeq" id="XP_001314356.1">
    <property type="nucleotide sequence ID" value="XM_001314337.1"/>
</dbReference>
<organism evidence="1 2">
    <name type="scientific">Trichomonas vaginalis (strain ATCC PRA-98 / G3)</name>
    <dbReference type="NCBI Taxonomy" id="412133"/>
    <lineage>
        <taxon>Eukaryota</taxon>
        <taxon>Metamonada</taxon>
        <taxon>Parabasalia</taxon>
        <taxon>Trichomonadida</taxon>
        <taxon>Trichomonadidae</taxon>
        <taxon>Trichomonas</taxon>
    </lineage>
</organism>
<dbReference type="VEuPathDB" id="TrichDB:TVAG_273200"/>
<evidence type="ECO:0000313" key="1">
    <source>
        <dbReference type="EMBL" id="EAY01809.1"/>
    </source>
</evidence>
<evidence type="ECO:0000313" key="2">
    <source>
        <dbReference type="Proteomes" id="UP000001542"/>
    </source>
</evidence>
<proteinExistence type="predicted"/>
<dbReference type="AlphaFoldDB" id="A2EZU6"/>
<reference evidence="1" key="1">
    <citation type="submission" date="2006-10" db="EMBL/GenBank/DDBJ databases">
        <authorList>
            <person name="Amadeo P."/>
            <person name="Zhao Q."/>
            <person name="Wortman J."/>
            <person name="Fraser-Liggett C."/>
            <person name="Carlton J."/>
        </authorList>
    </citation>
    <scope>NUCLEOTIDE SEQUENCE</scope>
    <source>
        <strain evidence="1">G3</strain>
    </source>
</reference>